<dbReference type="Proteomes" id="UP000677054">
    <property type="component" value="Unassembled WGS sequence"/>
</dbReference>
<evidence type="ECO:0000259" key="2">
    <source>
        <dbReference type="Pfam" id="PF14838"/>
    </source>
</evidence>
<protein>
    <recommendedName>
        <fullName evidence="5">Integrator complex subunit 5</fullName>
    </recommendedName>
</protein>
<dbReference type="GO" id="GO:0034472">
    <property type="term" value="P:snRNA 3'-end processing"/>
    <property type="evidence" value="ECO:0007669"/>
    <property type="project" value="TreeGrafter"/>
</dbReference>
<dbReference type="InterPro" id="IPR029444">
    <property type="entry name" value="INTS5_C"/>
</dbReference>
<dbReference type="EMBL" id="LR900202">
    <property type="protein sequence ID" value="CAD7244683.1"/>
    <property type="molecule type" value="Genomic_DNA"/>
</dbReference>
<accession>A0A7R9A3C9</accession>
<evidence type="ECO:0000313" key="3">
    <source>
        <dbReference type="EMBL" id="CAD7244683.1"/>
    </source>
</evidence>
<dbReference type="PANTHER" id="PTHR31697:SF2">
    <property type="entry name" value="INTEGRATOR COMPLEX SUBUNIT 5"/>
    <property type="match status" value="1"/>
</dbReference>
<evidence type="ECO:0000313" key="4">
    <source>
        <dbReference type="Proteomes" id="UP000677054"/>
    </source>
</evidence>
<organism evidence="3">
    <name type="scientific">Darwinula stevensoni</name>
    <dbReference type="NCBI Taxonomy" id="69355"/>
    <lineage>
        <taxon>Eukaryota</taxon>
        <taxon>Metazoa</taxon>
        <taxon>Ecdysozoa</taxon>
        <taxon>Arthropoda</taxon>
        <taxon>Crustacea</taxon>
        <taxon>Oligostraca</taxon>
        <taxon>Ostracoda</taxon>
        <taxon>Podocopa</taxon>
        <taxon>Podocopida</taxon>
        <taxon>Darwinulocopina</taxon>
        <taxon>Darwinuloidea</taxon>
        <taxon>Darwinulidae</taxon>
        <taxon>Darwinula</taxon>
    </lineage>
</organism>
<name>A0A7R9A3C9_9CRUS</name>
<dbReference type="Pfam" id="PF14838">
    <property type="entry name" value="INTS5_C"/>
    <property type="match status" value="1"/>
</dbReference>
<dbReference type="PANTHER" id="PTHR31697">
    <property type="entry name" value="INTEGRATOR COMPLEX SUBUNIT 5"/>
    <property type="match status" value="1"/>
</dbReference>
<dbReference type="Pfam" id="PF14837">
    <property type="entry name" value="INTS5_N"/>
    <property type="match status" value="1"/>
</dbReference>
<dbReference type="EMBL" id="CAJPEV010000685">
    <property type="protein sequence ID" value="CAG0887626.1"/>
    <property type="molecule type" value="Genomic_DNA"/>
</dbReference>
<dbReference type="InterPro" id="IPR040316">
    <property type="entry name" value="INTS5"/>
</dbReference>
<dbReference type="AlphaFoldDB" id="A0A7R9A3C9"/>
<gene>
    <name evidence="3" type="ORF">DSTB1V02_LOCUS4570</name>
</gene>
<dbReference type="OrthoDB" id="69088at2759"/>
<dbReference type="InterPro" id="IPR029445">
    <property type="entry name" value="INTS5_N"/>
</dbReference>
<reference evidence="3" key="1">
    <citation type="submission" date="2020-11" db="EMBL/GenBank/DDBJ databases">
        <authorList>
            <person name="Tran Van P."/>
        </authorList>
    </citation>
    <scope>NUCLEOTIDE SEQUENCE</scope>
</reference>
<feature type="domain" description="Integrator complex subunit 5 C-terminal" evidence="2">
    <location>
        <begin position="258"/>
        <end position="944"/>
    </location>
</feature>
<evidence type="ECO:0000259" key="1">
    <source>
        <dbReference type="Pfam" id="PF14837"/>
    </source>
</evidence>
<evidence type="ECO:0008006" key="5">
    <source>
        <dbReference type="Google" id="ProtNLM"/>
    </source>
</evidence>
<feature type="domain" description="Integrator complex subunit 5 N-terminal" evidence="1">
    <location>
        <begin position="49"/>
        <end position="245"/>
    </location>
</feature>
<sequence>MTSGTGRPETSDCVGEFSLSEFRNFISGATSTQRGRYGFPSVGSGPGAPQQVKPKEIVRSAIYLLKTLPLARDAALIYLSGLFDASVTRYVSQLQTLQPSQGGVSASSRSNEEELEDAAIQEVLDTLSGFLWESPHWAPIISSWSMDLLGELSCKYASRAQFQLGGGLNEELQVWLSCQVTRSLIDLTAQCFSSQLSSQSDASITALLDTSIKHSPHFDWVVAHIGSCFPQTIISQVLQCGHKNYHFSMNGASVRGDKVGSVVGILGHLGSSHYGGLKSALVLMFRGIQEDPLKEENLSVVPYIIQLCSMSHLLLQAATDDLPQLLSREMIECLSKQAPQWLGKYFSTAPVLIGMLVNLLLQVETSGPVLIQLLLDLAINPPGRNITLQNIIGETSHLLLMYLIKEAYGLLRSRGRMTQMNLGLVSSVNNPLIKSFCDSLKNFLPLMLDESMVRAKFATKLMAALALMPGNCAAVKVLKYLLGHSSSGQHLGILVEMLKCIEGICPNAFSNALRESFHELSDGMSSGQTLHNVHSLVVWEAQNMEKVQIHSGIRSGITEHFSQLVGLLYCEQLAQPTVEILALLPFPSQLKLHHVMKLVHGLLHFFFSALDFKCFETKVLAIRRTGDLLQVTSVLYPFARNIIIRGLIEGALISKHNQYFGAHIHIPVKSSDMKLMKENQKLGSRVILPHSHSSVFHAGVIGQGLKNHEKKTIFLGEELLWNTQLLINTIQKCSEVQQGGGKGEKEREKTDEGNLLDLEPVAGLLVELLTPDVLYNGFQWPEEDFIKVTIERDLEICRKLAELPIVWDLLFLVASYYPALHCCSIILRAVVANLIQFWSTRQGSRSQDWPKQVQETQRIIYLMGRGQLLPLPFSLAHEIIPLLAPFEVHGILSDIWHFMRENFPTPIVDGSRLHWPSSSLASLRCNRKFTEKLRLICINNMDRLGIFYSKLLPIEYEASNMDCGGC</sequence>
<keyword evidence="4" id="KW-1185">Reference proteome</keyword>
<proteinExistence type="predicted"/>
<dbReference type="GO" id="GO:0032039">
    <property type="term" value="C:integrator complex"/>
    <property type="evidence" value="ECO:0007669"/>
    <property type="project" value="InterPro"/>
</dbReference>